<sequence length="179" mass="19835">MRLGSFIFLLLCCVPASYGDELSICYNYGCSAHGTANLRGAQLSRIRMLFTWVQNAAAERDAIAQAIGLFISFAGQQTPTSNDHGGNVSDDGVDGRMDCIDHAHNATLYLSLMEEHGWLRFHKVLEPVKRAPLLVNDHWAAHIVEQETGQEFVVDSWFFDPGHPAAIFTLDEWKSGAEP</sequence>
<accession>A0A6F8VB04</accession>
<organism evidence="1 2">
    <name type="scientific">Sulfurimicrobium lacus</name>
    <dbReference type="NCBI Taxonomy" id="2715678"/>
    <lineage>
        <taxon>Bacteria</taxon>
        <taxon>Pseudomonadati</taxon>
        <taxon>Pseudomonadota</taxon>
        <taxon>Betaproteobacteria</taxon>
        <taxon>Nitrosomonadales</taxon>
        <taxon>Sulfuricellaceae</taxon>
        <taxon>Sulfurimicrobium</taxon>
    </lineage>
</organism>
<dbReference type="Proteomes" id="UP000502260">
    <property type="component" value="Chromosome"/>
</dbReference>
<protein>
    <submittedName>
        <fullName evidence="1">Uncharacterized protein</fullName>
    </submittedName>
</protein>
<name>A0A6F8VB04_9PROT</name>
<dbReference type="RefSeq" id="WP_173061850.1">
    <property type="nucleotide sequence ID" value="NZ_AP022853.1"/>
</dbReference>
<dbReference type="AlphaFoldDB" id="A0A6F8VB04"/>
<evidence type="ECO:0000313" key="2">
    <source>
        <dbReference type="Proteomes" id="UP000502260"/>
    </source>
</evidence>
<proteinExistence type="predicted"/>
<keyword evidence="2" id="KW-1185">Reference proteome</keyword>
<evidence type="ECO:0000313" key="1">
    <source>
        <dbReference type="EMBL" id="BCB26331.1"/>
    </source>
</evidence>
<reference evidence="2" key="1">
    <citation type="submission" date="2020-03" db="EMBL/GenBank/DDBJ databases">
        <title>Complete genome sequence of sulfur-oxidizing bacterium skT11.</title>
        <authorList>
            <person name="Kanda M."/>
            <person name="Kojima H."/>
            <person name="Fukui M."/>
        </authorList>
    </citation>
    <scope>NUCLEOTIDE SEQUENCE [LARGE SCALE GENOMIC DNA]</scope>
    <source>
        <strain evidence="2">skT11</strain>
    </source>
</reference>
<gene>
    <name evidence="1" type="ORF">SKTS_12170</name>
</gene>
<dbReference type="KEGG" id="slac:SKTS_12170"/>
<dbReference type="EMBL" id="AP022853">
    <property type="protein sequence ID" value="BCB26331.1"/>
    <property type="molecule type" value="Genomic_DNA"/>
</dbReference>